<dbReference type="PRINTS" id="PR00081">
    <property type="entry name" value="GDHRDH"/>
</dbReference>
<dbReference type="GO" id="GO:0016614">
    <property type="term" value="F:oxidoreductase activity, acting on CH-OH group of donors"/>
    <property type="evidence" value="ECO:0007669"/>
    <property type="project" value="UniProtKB-ARBA"/>
</dbReference>
<dbReference type="InterPro" id="IPR002347">
    <property type="entry name" value="SDR_fam"/>
</dbReference>
<name>A0AA43TT92_9LECA</name>
<proteinExistence type="inferred from homology"/>
<dbReference type="InterPro" id="IPR020904">
    <property type="entry name" value="Sc_DH/Rdtase_CS"/>
</dbReference>
<reference evidence="5" key="1">
    <citation type="journal article" date="2023" name="Genome Biol. Evol.">
        <title>First Whole Genome Sequence and Flow Cytometry Genome Size Data for the Lichen-Forming Fungus Ramalina farinacea (Ascomycota).</title>
        <authorList>
            <person name="Llewellyn T."/>
            <person name="Mian S."/>
            <person name="Hill R."/>
            <person name="Leitch I.J."/>
            <person name="Gaya E."/>
        </authorList>
    </citation>
    <scope>NUCLEOTIDE SEQUENCE</scope>
    <source>
        <strain evidence="5">LIQ254RAFAR</strain>
    </source>
</reference>
<organism evidence="5 6">
    <name type="scientific">Ramalina farinacea</name>
    <dbReference type="NCBI Taxonomy" id="258253"/>
    <lineage>
        <taxon>Eukaryota</taxon>
        <taxon>Fungi</taxon>
        <taxon>Dikarya</taxon>
        <taxon>Ascomycota</taxon>
        <taxon>Pezizomycotina</taxon>
        <taxon>Lecanoromycetes</taxon>
        <taxon>OSLEUM clade</taxon>
        <taxon>Lecanoromycetidae</taxon>
        <taxon>Lecanorales</taxon>
        <taxon>Lecanorineae</taxon>
        <taxon>Ramalinaceae</taxon>
        <taxon>Ramalina</taxon>
    </lineage>
</organism>
<dbReference type="PROSITE" id="PS00061">
    <property type="entry name" value="ADH_SHORT"/>
    <property type="match status" value="1"/>
</dbReference>
<dbReference type="EMBL" id="JAPUFD010000005">
    <property type="protein sequence ID" value="MDI1487338.1"/>
    <property type="molecule type" value="Genomic_DNA"/>
</dbReference>
<comment type="similarity">
    <text evidence="1">Belongs to the short-chain dehydrogenases/reductases (SDR) family.</text>
</comment>
<feature type="region of interest" description="Disordered" evidence="4">
    <location>
        <begin position="1"/>
        <end position="54"/>
    </location>
</feature>
<accession>A0AA43TT92</accession>
<keyword evidence="2" id="KW-0521">NADP</keyword>
<dbReference type="Gene3D" id="3.40.50.720">
    <property type="entry name" value="NAD(P)-binding Rossmann-like Domain"/>
    <property type="match status" value="1"/>
</dbReference>
<feature type="compositionally biased region" description="Polar residues" evidence="4">
    <location>
        <begin position="9"/>
        <end position="22"/>
    </location>
</feature>
<comment type="caution">
    <text evidence="5">The sequence shown here is derived from an EMBL/GenBank/DDBJ whole genome shotgun (WGS) entry which is preliminary data.</text>
</comment>
<dbReference type="AlphaFoldDB" id="A0AA43TT92"/>
<dbReference type="PRINTS" id="PR00080">
    <property type="entry name" value="SDRFAMILY"/>
</dbReference>
<evidence type="ECO:0000256" key="4">
    <source>
        <dbReference type="SAM" id="MobiDB-lite"/>
    </source>
</evidence>
<dbReference type="Pfam" id="PF13561">
    <property type="entry name" value="adh_short_C2"/>
    <property type="match status" value="1"/>
</dbReference>
<evidence type="ECO:0000256" key="1">
    <source>
        <dbReference type="ARBA" id="ARBA00006484"/>
    </source>
</evidence>
<protein>
    <submittedName>
        <fullName evidence="5">Uncharacterized protein</fullName>
    </submittedName>
</protein>
<evidence type="ECO:0000313" key="6">
    <source>
        <dbReference type="Proteomes" id="UP001161017"/>
    </source>
</evidence>
<feature type="compositionally biased region" description="Basic and acidic residues" evidence="4">
    <location>
        <begin position="28"/>
        <end position="39"/>
    </location>
</feature>
<sequence length="310" mass="33320">MEAVKNAAKSATGQDSQFTSGHQVPIQHMEKGSQQKDMKGPSPADTEVPTEDGGYQTYKAAKKLEGKKAIITGGDSGIGRAIAILYAMEGADSLIAYLPQEQDDAELTKKKVEEYGGKCYLYAADLRQKENCQKVVDEALSKLGGINILVNNAGFQNMTNSTDELSEDQWIKTFDTNIHPCFFLAKYALPHMKSGDTVVNCASVNAYIGREDLLDYTSSKGAIIAFTRGLSNLVISKGIRVNAVCPGPVWTPLIPTTMKPYAQDTLHATPMGRPGQPSEIATSFVFLASQDSSFMSGQSLHPNGGVVVNG</sequence>
<dbReference type="PANTHER" id="PTHR48107">
    <property type="entry name" value="NADPH-DEPENDENT ALDEHYDE REDUCTASE-LIKE PROTEIN, CHLOROPLASTIC-RELATED"/>
    <property type="match status" value="1"/>
</dbReference>
<evidence type="ECO:0000256" key="2">
    <source>
        <dbReference type="ARBA" id="ARBA00022857"/>
    </source>
</evidence>
<gene>
    <name evidence="5" type="ORF">OHK93_006607</name>
</gene>
<dbReference type="Proteomes" id="UP001161017">
    <property type="component" value="Unassembled WGS sequence"/>
</dbReference>
<dbReference type="InterPro" id="IPR036291">
    <property type="entry name" value="NAD(P)-bd_dom_sf"/>
</dbReference>
<evidence type="ECO:0000256" key="3">
    <source>
        <dbReference type="ARBA" id="ARBA00023002"/>
    </source>
</evidence>
<dbReference type="SUPFAM" id="SSF51735">
    <property type="entry name" value="NAD(P)-binding Rossmann-fold domains"/>
    <property type="match status" value="1"/>
</dbReference>
<keyword evidence="6" id="KW-1185">Reference proteome</keyword>
<keyword evidence="3" id="KW-0560">Oxidoreductase</keyword>
<dbReference type="FunFam" id="3.40.50.720:FF:000084">
    <property type="entry name" value="Short-chain dehydrogenase reductase"/>
    <property type="match status" value="1"/>
</dbReference>
<evidence type="ECO:0000313" key="5">
    <source>
        <dbReference type="EMBL" id="MDI1487338.1"/>
    </source>
</evidence>
<dbReference type="PANTHER" id="PTHR48107:SF26">
    <property type="entry name" value="OXIDOREDUCTASE, SHORT-CHAIN DEHYDROGENASE_REDUCTASE FAMILY (AFU_ORTHOLOGUE AFUA_4G05870)"/>
    <property type="match status" value="1"/>
</dbReference>